<reference evidence="3" key="1">
    <citation type="submission" date="2020-05" db="EMBL/GenBank/DDBJ databases">
        <title>Chitinophaga laudate sp. nov., isolated from a tropical peat swamp.</title>
        <authorList>
            <person name="Goh C.B.S."/>
            <person name="Lee M.S."/>
            <person name="Parimannan S."/>
            <person name="Pasbakhsh P."/>
            <person name="Yule C.M."/>
            <person name="Rajandas H."/>
            <person name="Loke S."/>
            <person name="Croft L."/>
            <person name="Tan J.B.L."/>
        </authorList>
    </citation>
    <scope>NUCLEOTIDE SEQUENCE</scope>
    <source>
        <strain evidence="3">Mgbs1</strain>
    </source>
</reference>
<evidence type="ECO:0000259" key="2">
    <source>
        <dbReference type="Pfam" id="PF20434"/>
    </source>
</evidence>
<dbReference type="AlphaFoldDB" id="A0A433WPI3"/>
<organism evidence="3 4">
    <name type="scientific">Chitinophaga solisilvae</name>
    <dbReference type="NCBI Taxonomy" id="1233460"/>
    <lineage>
        <taxon>Bacteria</taxon>
        <taxon>Pseudomonadati</taxon>
        <taxon>Bacteroidota</taxon>
        <taxon>Chitinophagia</taxon>
        <taxon>Chitinophagales</taxon>
        <taxon>Chitinophagaceae</taxon>
        <taxon>Chitinophaga</taxon>
    </lineage>
</organism>
<dbReference type="InterPro" id="IPR049492">
    <property type="entry name" value="BD-FAE-like_dom"/>
</dbReference>
<dbReference type="InterPro" id="IPR029058">
    <property type="entry name" value="AB_hydrolase_fold"/>
</dbReference>
<evidence type="ECO:0000256" key="1">
    <source>
        <dbReference type="ARBA" id="ARBA00022801"/>
    </source>
</evidence>
<dbReference type="PANTHER" id="PTHR48081:SF6">
    <property type="entry name" value="PEPTIDASE S9 PROLYL OLIGOPEPTIDASE CATALYTIC DOMAIN-CONTAINING PROTEIN"/>
    <property type="match status" value="1"/>
</dbReference>
<evidence type="ECO:0000313" key="4">
    <source>
        <dbReference type="Proteomes" id="UP000281028"/>
    </source>
</evidence>
<dbReference type="Proteomes" id="UP000281028">
    <property type="component" value="Unassembled WGS sequence"/>
</dbReference>
<gene>
    <name evidence="3" type="ORF">ECE50_006605</name>
</gene>
<proteinExistence type="predicted"/>
<comment type="caution">
    <text evidence="3">The sequence shown here is derived from an EMBL/GenBank/DDBJ whole genome shotgun (WGS) entry which is preliminary data.</text>
</comment>
<dbReference type="PANTHER" id="PTHR48081">
    <property type="entry name" value="AB HYDROLASE SUPERFAMILY PROTEIN C4A8.06C"/>
    <property type="match status" value="1"/>
</dbReference>
<name>A0A433WPI3_9BACT</name>
<keyword evidence="1 3" id="KW-0378">Hydrolase</keyword>
<dbReference type="Gene3D" id="3.40.50.1820">
    <property type="entry name" value="alpha/beta hydrolase"/>
    <property type="match status" value="1"/>
</dbReference>
<evidence type="ECO:0000313" key="3">
    <source>
        <dbReference type="EMBL" id="NSL86492.1"/>
    </source>
</evidence>
<dbReference type="OrthoDB" id="9794725at2"/>
<dbReference type="InterPro" id="IPR050300">
    <property type="entry name" value="GDXG_lipolytic_enzyme"/>
</dbReference>
<feature type="domain" description="BD-FAE-like" evidence="2">
    <location>
        <begin position="64"/>
        <end position="154"/>
    </location>
</feature>
<accession>A0A433WPI3</accession>
<sequence length="288" mass="30873">MMTDAQKREKIHLWPAAVPGETSEKMFAAVVSDRSGNVTRLTNVTDPLMEVYPADPANNRGVGVIVCPGGGYRILAINLEGDEIAAWLNKLGYTAFVLQYRVPRKETGALQDAQRALRIVRSKAAQWNLNPEKVGMMGFSAGGSLTARSAILYNLNTYTPVDSADSLSARPAFGMLIYPAYLDMGPGRTITPALKPDAKTPPMFLFATADDVHGNSALVMAGALRDAKAPAELHFYQAGGHGYGLRSGNPAADVWPGLAATWLETVTEPGKQANRLSRKPADSGKTSR</sequence>
<dbReference type="Pfam" id="PF20434">
    <property type="entry name" value="BD-FAE"/>
    <property type="match status" value="1"/>
</dbReference>
<keyword evidence="4" id="KW-1185">Reference proteome</keyword>
<dbReference type="EMBL" id="RIAR02000001">
    <property type="protein sequence ID" value="NSL86492.1"/>
    <property type="molecule type" value="Genomic_DNA"/>
</dbReference>
<dbReference type="SUPFAM" id="SSF53474">
    <property type="entry name" value="alpha/beta-Hydrolases"/>
    <property type="match status" value="1"/>
</dbReference>
<dbReference type="GO" id="GO:0016787">
    <property type="term" value="F:hydrolase activity"/>
    <property type="evidence" value="ECO:0007669"/>
    <property type="project" value="UniProtKB-KW"/>
</dbReference>
<protein>
    <submittedName>
        <fullName evidence="3">Alpha/beta hydrolase</fullName>
    </submittedName>
</protein>